<sequence>MDVELAVEEYGHPGMMSYPLRGPFPEAVAQGAVLRAETGQLVADGSEGGVELRLAR</sequence>
<gene>
    <name evidence="1" type="ORF">Asi02nite_51270</name>
</gene>
<dbReference type="EMBL" id="BONE01000045">
    <property type="protein sequence ID" value="GIF75609.1"/>
    <property type="molecule type" value="Genomic_DNA"/>
</dbReference>
<evidence type="ECO:0000313" key="2">
    <source>
        <dbReference type="Proteomes" id="UP000604117"/>
    </source>
</evidence>
<reference evidence="1 2" key="1">
    <citation type="submission" date="2021-01" db="EMBL/GenBank/DDBJ databases">
        <title>Whole genome shotgun sequence of Asanoa siamensis NBRC 107932.</title>
        <authorList>
            <person name="Komaki H."/>
            <person name="Tamura T."/>
        </authorList>
    </citation>
    <scope>NUCLEOTIDE SEQUENCE [LARGE SCALE GENOMIC DNA]</scope>
    <source>
        <strain evidence="1 2">NBRC 107932</strain>
    </source>
</reference>
<comment type="caution">
    <text evidence="1">The sequence shown here is derived from an EMBL/GenBank/DDBJ whole genome shotgun (WGS) entry which is preliminary data.</text>
</comment>
<dbReference type="Proteomes" id="UP000604117">
    <property type="component" value="Unassembled WGS sequence"/>
</dbReference>
<proteinExistence type="predicted"/>
<evidence type="ECO:0000313" key="1">
    <source>
        <dbReference type="EMBL" id="GIF75609.1"/>
    </source>
</evidence>
<organism evidence="1 2">
    <name type="scientific">Asanoa siamensis</name>
    <dbReference type="NCBI Taxonomy" id="926357"/>
    <lineage>
        <taxon>Bacteria</taxon>
        <taxon>Bacillati</taxon>
        <taxon>Actinomycetota</taxon>
        <taxon>Actinomycetes</taxon>
        <taxon>Micromonosporales</taxon>
        <taxon>Micromonosporaceae</taxon>
        <taxon>Asanoa</taxon>
    </lineage>
</organism>
<protein>
    <submittedName>
        <fullName evidence="1">Uncharacterized protein</fullName>
    </submittedName>
</protein>
<accession>A0ABQ4CWE5</accession>
<keyword evidence="2" id="KW-1185">Reference proteome</keyword>
<name>A0ABQ4CWE5_9ACTN</name>